<feature type="region of interest" description="Disordered" evidence="11">
    <location>
        <begin position="26"/>
        <end position="53"/>
    </location>
</feature>
<reference evidence="12" key="1">
    <citation type="submission" date="2014-02" db="EMBL/GenBank/DDBJ databases">
        <authorList>
            <person name="Genoscope - CEA"/>
        </authorList>
    </citation>
    <scope>NUCLEOTIDE SEQUENCE</scope>
    <source>
        <strain evidence="12">LS3</strain>
    </source>
</reference>
<comment type="function">
    <text evidence="10">Functions as component of the transcription regulatory histone acetylation (HAT) complex SAGA. At the promoters, SAGA is required for recruitment of the basal transcription machinery. It influences RNA polymerase II transcriptional activity through different activities such as TBP interaction and promoter selectivity, interaction with transcription activators, and chromatin modification through histone acetylation and deubiquitination. SAGA acetylates nucleosomal histone H3 to some extent (to form H3K9ac, H3K14ac, H3K18ac and H3K23ac). SAGA interacts with DNA via upstream activating sequences (UASs). Involved in transcriptional regulation of a subset of SAGA-regulated genes. Within the SAGA complex, participates in a subcomplex, that specifically deubiquitinates histones H2B.</text>
</comment>
<feature type="region of interest" description="Disordered" evidence="11">
    <location>
        <begin position="108"/>
        <end position="142"/>
    </location>
</feature>
<keyword evidence="7 10" id="KW-0010">Activator</keyword>
<keyword evidence="8" id="KW-0804">Transcription</keyword>
<evidence type="ECO:0000256" key="11">
    <source>
        <dbReference type="SAM" id="MobiDB-lite"/>
    </source>
</evidence>
<evidence type="ECO:0000256" key="10">
    <source>
        <dbReference type="RuleBase" id="RU261113"/>
    </source>
</evidence>
<evidence type="ECO:0000256" key="8">
    <source>
        <dbReference type="ARBA" id="ARBA00023163"/>
    </source>
</evidence>
<dbReference type="Pfam" id="PF08209">
    <property type="entry name" value="Sgf11"/>
    <property type="match status" value="1"/>
</dbReference>
<comment type="similarity">
    <text evidence="10">Belongs to the SGF11 family.</text>
</comment>
<accession>A0A060T2D7</accession>
<dbReference type="InterPro" id="IPR013246">
    <property type="entry name" value="SAGA_su_Sgf11"/>
</dbReference>
<organism evidence="12">
    <name type="scientific">Blastobotrys adeninivorans</name>
    <name type="common">Yeast</name>
    <name type="synonym">Arxula adeninivorans</name>
    <dbReference type="NCBI Taxonomy" id="409370"/>
    <lineage>
        <taxon>Eukaryota</taxon>
        <taxon>Fungi</taxon>
        <taxon>Dikarya</taxon>
        <taxon>Ascomycota</taxon>
        <taxon>Saccharomycotina</taxon>
        <taxon>Dipodascomycetes</taxon>
        <taxon>Dipodascales</taxon>
        <taxon>Trichomonascaceae</taxon>
        <taxon>Blastobotrys</taxon>
    </lineage>
</organism>
<keyword evidence="6" id="KW-0805">Transcription regulation</keyword>
<evidence type="ECO:0000256" key="3">
    <source>
        <dbReference type="ARBA" id="ARBA00022771"/>
    </source>
</evidence>
<sequence>MAYEATLNAYHKEKFIRSRYGSNFVAKAPPAPSGPASRTASGTSTPKAARAPASVEVPGRVVYSKVQGRDIYGKEKATATKYFECPNCRRKAASFRIASHIERCLSGRNARGKSAGRPMSDSGSPDPTGISPKKRKLESKSQVSKLIADSTFSSLPASRDSTPGIADRSLVGSLLLYPCESFTNTV</sequence>
<keyword evidence="2" id="KW-0479">Metal-binding</keyword>
<dbReference type="GO" id="GO:0005634">
    <property type="term" value="C:nucleus"/>
    <property type="evidence" value="ECO:0007669"/>
    <property type="project" value="UniProtKB-SubCell"/>
</dbReference>
<dbReference type="EMBL" id="HG937693">
    <property type="protein sequence ID" value="CDP35240.1"/>
    <property type="molecule type" value="Genomic_DNA"/>
</dbReference>
<dbReference type="Gene3D" id="3.30.160.60">
    <property type="entry name" value="Classic Zinc Finger"/>
    <property type="match status" value="1"/>
</dbReference>
<evidence type="ECO:0000256" key="2">
    <source>
        <dbReference type="ARBA" id="ARBA00022723"/>
    </source>
</evidence>
<comment type="subunit">
    <text evidence="10">Component of the 1.8 MDa SAGA transcription coactivator-HAT complex. SAGA is built of 5 distinct domains with specialized functions. Within the SAGA complex, SUS1, SGF11, SGF73 and UBP8 form an additional subcomplex of SAGA called the DUB module (deubiquitination module). Interacts directly with SGF73, SUS1 and UBP8.</text>
</comment>
<proteinExistence type="inferred from homology"/>
<comment type="subcellular location">
    <subcellularLocation>
        <location evidence="1 10">Nucleus</location>
    </subcellularLocation>
</comment>
<keyword evidence="9" id="KW-0539">Nucleus</keyword>
<keyword evidence="4" id="KW-0862">Zinc</keyword>
<evidence type="ECO:0000256" key="6">
    <source>
        <dbReference type="ARBA" id="ARBA00023015"/>
    </source>
</evidence>
<gene>
    <name evidence="12" type="ORF">GNLVRS02_ARAD1C30778g</name>
</gene>
<dbReference type="AlphaFoldDB" id="A0A060T2D7"/>
<dbReference type="GO" id="GO:0070461">
    <property type="term" value="C:SAGA-type complex"/>
    <property type="evidence" value="ECO:0007669"/>
    <property type="project" value="UniProtKB-ARBA"/>
</dbReference>
<dbReference type="GO" id="GO:0008270">
    <property type="term" value="F:zinc ion binding"/>
    <property type="evidence" value="ECO:0007669"/>
    <property type="project" value="UniProtKB-KW"/>
</dbReference>
<reference evidence="12" key="2">
    <citation type="submission" date="2014-06" db="EMBL/GenBank/DDBJ databases">
        <title>The complete genome of Blastobotrys (Arxula) adeninivorans LS3 - a yeast of biotechnological interest.</title>
        <authorList>
            <person name="Kunze G."/>
            <person name="Gaillardin C."/>
            <person name="Czernicka M."/>
            <person name="Durrens P."/>
            <person name="Martin T."/>
            <person name="Boer E."/>
            <person name="Gabaldon T."/>
            <person name="Cruz J."/>
            <person name="Talla E."/>
            <person name="Marck C."/>
            <person name="Goffeau A."/>
            <person name="Barbe V."/>
            <person name="Baret P."/>
            <person name="Baronian K."/>
            <person name="Beier S."/>
            <person name="Bleykasten C."/>
            <person name="Bode R."/>
            <person name="Casaregola S."/>
            <person name="Despons L."/>
            <person name="Fairhead C."/>
            <person name="Giersberg M."/>
            <person name="Gierski P."/>
            <person name="Hahnel U."/>
            <person name="Hartmann A."/>
            <person name="Jankowska D."/>
            <person name="Jubin C."/>
            <person name="Jung P."/>
            <person name="Lafontaine I."/>
            <person name="Leh-Louis V."/>
            <person name="Lemaire M."/>
            <person name="Marcet-Houben M."/>
            <person name="Mascher M."/>
            <person name="Morel G."/>
            <person name="Richard G.-F."/>
            <person name="Riechen J."/>
            <person name="Sacerdot C."/>
            <person name="Sarkar A."/>
            <person name="Savel G."/>
            <person name="Schacherer J."/>
            <person name="Sherman D."/>
            <person name="Straub M.-L."/>
            <person name="Stein N."/>
            <person name="Thierry A."/>
            <person name="Trautwein-Schult A."/>
            <person name="Westhof E."/>
            <person name="Worch S."/>
            <person name="Dujon B."/>
            <person name="Souciet J.-L."/>
            <person name="Wincker P."/>
            <person name="Scholz U."/>
            <person name="Neuveglise N."/>
        </authorList>
    </citation>
    <scope>NUCLEOTIDE SEQUENCE</scope>
    <source>
        <strain evidence="12">LS3</strain>
    </source>
</reference>
<evidence type="ECO:0000256" key="7">
    <source>
        <dbReference type="ARBA" id="ARBA00023159"/>
    </source>
</evidence>
<evidence type="ECO:0000256" key="5">
    <source>
        <dbReference type="ARBA" id="ARBA00022853"/>
    </source>
</evidence>
<protein>
    <recommendedName>
        <fullName evidence="10">SAGA-associated factor 11</fullName>
    </recommendedName>
</protein>
<evidence type="ECO:0000256" key="4">
    <source>
        <dbReference type="ARBA" id="ARBA00022833"/>
    </source>
</evidence>
<evidence type="ECO:0000313" key="12">
    <source>
        <dbReference type="EMBL" id="CDP35240.1"/>
    </source>
</evidence>
<keyword evidence="5" id="KW-0156">Chromatin regulator</keyword>
<name>A0A060T2D7_BLAAD</name>
<evidence type="ECO:0000256" key="9">
    <source>
        <dbReference type="ARBA" id="ARBA00023242"/>
    </source>
</evidence>
<dbReference type="GO" id="GO:0006325">
    <property type="term" value="P:chromatin organization"/>
    <property type="evidence" value="ECO:0007669"/>
    <property type="project" value="UniProtKB-KW"/>
</dbReference>
<evidence type="ECO:0000256" key="1">
    <source>
        <dbReference type="ARBA" id="ARBA00004123"/>
    </source>
</evidence>
<keyword evidence="3" id="KW-0863">Zinc-finger</keyword>